<dbReference type="Proteomes" id="UP001480595">
    <property type="component" value="Unassembled WGS sequence"/>
</dbReference>
<name>A0ABR1T2X4_9PEZI</name>
<accession>A0ABR1T2X4</accession>
<comment type="caution">
    <text evidence="1">The sequence shown here is derived from an EMBL/GenBank/DDBJ whole genome shotgun (WGS) entry which is preliminary data.</text>
</comment>
<organism evidence="1 2">
    <name type="scientific">Apiospora phragmitis</name>
    <dbReference type="NCBI Taxonomy" id="2905665"/>
    <lineage>
        <taxon>Eukaryota</taxon>
        <taxon>Fungi</taxon>
        <taxon>Dikarya</taxon>
        <taxon>Ascomycota</taxon>
        <taxon>Pezizomycotina</taxon>
        <taxon>Sordariomycetes</taxon>
        <taxon>Xylariomycetidae</taxon>
        <taxon>Amphisphaeriales</taxon>
        <taxon>Apiosporaceae</taxon>
        <taxon>Apiospora</taxon>
    </lineage>
</organism>
<keyword evidence="2" id="KW-1185">Reference proteome</keyword>
<evidence type="ECO:0000313" key="1">
    <source>
        <dbReference type="EMBL" id="KAK8040929.1"/>
    </source>
</evidence>
<protein>
    <submittedName>
        <fullName evidence="1">Uncharacterized protein</fullName>
    </submittedName>
</protein>
<dbReference type="RefSeq" id="XP_066708474.1">
    <property type="nucleotide sequence ID" value="XM_066865345.1"/>
</dbReference>
<evidence type="ECO:0000313" key="2">
    <source>
        <dbReference type="Proteomes" id="UP001480595"/>
    </source>
</evidence>
<sequence length="173" mass="19219">MKPQTTRLQRSIAVFIDAEGDQITNKDDENARWSGRFSAYYGPNSRYNGRAAVNAYSDESHLLYVALSSTLAHFADQALGRRRRRRRRREIQHCAVTNSHGFLRDCAVFRLLVLVNGPGLRKFMPLIGPTAAGPMETEALLAAQAVRWRCEGLNRGGGPEFGGDGGLGRLVRM</sequence>
<proteinExistence type="predicted"/>
<dbReference type="EMBL" id="JAQQWL010000015">
    <property type="protein sequence ID" value="KAK8040929.1"/>
    <property type="molecule type" value="Genomic_DNA"/>
</dbReference>
<dbReference type="GeneID" id="92098408"/>
<reference evidence="1 2" key="1">
    <citation type="submission" date="2023-01" db="EMBL/GenBank/DDBJ databases">
        <title>Analysis of 21 Apiospora genomes using comparative genomics revels a genus with tremendous synthesis potential of carbohydrate active enzymes and secondary metabolites.</title>
        <authorList>
            <person name="Sorensen T."/>
        </authorList>
    </citation>
    <scope>NUCLEOTIDE SEQUENCE [LARGE SCALE GENOMIC DNA]</scope>
    <source>
        <strain evidence="1 2">CBS 135458</strain>
    </source>
</reference>
<gene>
    <name evidence="1" type="ORF">PG994_013936</name>
</gene>